<feature type="compositionally biased region" description="Low complexity" evidence="1">
    <location>
        <begin position="78"/>
        <end position="90"/>
    </location>
</feature>
<evidence type="ECO:0000256" key="1">
    <source>
        <dbReference type="SAM" id="MobiDB-lite"/>
    </source>
</evidence>
<protein>
    <submittedName>
        <fullName evidence="2">Uncharacterized protein</fullName>
    </submittedName>
</protein>
<feature type="region of interest" description="Disordered" evidence="1">
    <location>
        <begin position="69"/>
        <end position="94"/>
    </location>
</feature>
<gene>
    <name evidence="2" type="ORF">Ctob_009864</name>
</gene>
<reference evidence="3" key="1">
    <citation type="journal article" date="2015" name="PLoS Genet.">
        <title>Genome Sequence and Transcriptome Analyses of Chrysochromulina tobin: Metabolic Tools for Enhanced Algal Fitness in the Prominent Order Prymnesiales (Haptophyceae).</title>
        <authorList>
            <person name="Hovde B.T."/>
            <person name="Deodato C.R."/>
            <person name="Hunsperger H.M."/>
            <person name="Ryken S.A."/>
            <person name="Yost W."/>
            <person name="Jha R.K."/>
            <person name="Patterson J."/>
            <person name="Monnat R.J. Jr."/>
            <person name="Barlow S.B."/>
            <person name="Starkenburg S.R."/>
            <person name="Cattolico R.A."/>
        </authorList>
    </citation>
    <scope>NUCLEOTIDE SEQUENCE</scope>
    <source>
        <strain evidence="3">CCMP291</strain>
    </source>
</reference>
<dbReference type="AlphaFoldDB" id="A0A0M0JV86"/>
<organism evidence="2 3">
    <name type="scientific">Chrysochromulina tobinii</name>
    <dbReference type="NCBI Taxonomy" id="1460289"/>
    <lineage>
        <taxon>Eukaryota</taxon>
        <taxon>Haptista</taxon>
        <taxon>Haptophyta</taxon>
        <taxon>Prymnesiophyceae</taxon>
        <taxon>Prymnesiales</taxon>
        <taxon>Chrysochromulinaceae</taxon>
        <taxon>Chrysochromulina</taxon>
    </lineage>
</organism>
<sequence length="229" mass="24507">MAPPPLAPAQLAMLEQAAQSMPLPPPVRAAMAQLAGLPPVQQQMLFTQIMTHHQRMRQQMSTLTQPVPPAGMPMPTHAPGAPRPAGADRPPAVPAKVGKRMTGAELQLIMRHQALQLQIHDPINDDFYHHFWVVKGGNSMARFHAAKPAIISEKRMKMDDEAVGASLGLGAVMHKRPDVAVRTPRTLIAVPGPRRAHGRCAGRSARALAPHFDGERGRAGDVVGALGAA</sequence>
<evidence type="ECO:0000313" key="2">
    <source>
        <dbReference type="EMBL" id="KOO30601.1"/>
    </source>
</evidence>
<dbReference type="Proteomes" id="UP000037460">
    <property type="component" value="Unassembled WGS sequence"/>
</dbReference>
<comment type="caution">
    <text evidence="2">The sequence shown here is derived from an EMBL/GenBank/DDBJ whole genome shotgun (WGS) entry which is preliminary data.</text>
</comment>
<name>A0A0M0JV86_9EUKA</name>
<evidence type="ECO:0000313" key="3">
    <source>
        <dbReference type="Proteomes" id="UP000037460"/>
    </source>
</evidence>
<accession>A0A0M0JV86</accession>
<proteinExistence type="predicted"/>
<dbReference type="EMBL" id="JWZX01002196">
    <property type="protein sequence ID" value="KOO30601.1"/>
    <property type="molecule type" value="Genomic_DNA"/>
</dbReference>
<keyword evidence="3" id="KW-1185">Reference proteome</keyword>